<gene>
    <name evidence="8" type="ORF">TAT_000285000</name>
    <name evidence="7" type="ORF">TAV_000285100</name>
</gene>
<evidence type="ECO:0000256" key="6">
    <source>
        <dbReference type="RuleBase" id="RU367155"/>
    </source>
</evidence>
<keyword evidence="2 6" id="KW-0805">Transcription regulation</keyword>
<dbReference type="GO" id="GO:0003677">
    <property type="term" value="F:DNA binding"/>
    <property type="evidence" value="ECO:0007669"/>
    <property type="project" value="UniProtKB-KW"/>
</dbReference>
<dbReference type="Gene3D" id="6.10.250.2430">
    <property type="match status" value="1"/>
</dbReference>
<comment type="function">
    <text evidence="6">Component of the sequence-specific heterotrimeric transcription factor (NF-Y) which specifically recognizes a 5'-CCAAT-3' box motif found in the promoters of its target genes.</text>
</comment>
<name>A0A3B0N9M7_THEAN</name>
<evidence type="ECO:0000256" key="3">
    <source>
        <dbReference type="ARBA" id="ARBA00023125"/>
    </source>
</evidence>
<comment type="subunit">
    <text evidence="6">Heterotrimer.</text>
</comment>
<evidence type="ECO:0000256" key="1">
    <source>
        <dbReference type="ARBA" id="ARBA00004123"/>
    </source>
</evidence>
<evidence type="ECO:0000256" key="2">
    <source>
        <dbReference type="ARBA" id="ARBA00023015"/>
    </source>
</evidence>
<protein>
    <recommendedName>
        <fullName evidence="6">Nuclear transcription factor Y subunit</fullName>
    </recommendedName>
</protein>
<accession>A0A3B0N9M7</accession>
<dbReference type="EMBL" id="UIVS01000003">
    <property type="protein sequence ID" value="SVP93051.1"/>
    <property type="molecule type" value="Genomic_DNA"/>
</dbReference>
<comment type="similarity">
    <text evidence="6">Belongs to the NFYA/HAP2 subunit family.</text>
</comment>
<evidence type="ECO:0000313" key="8">
    <source>
        <dbReference type="EMBL" id="SVP93855.1"/>
    </source>
</evidence>
<dbReference type="InterPro" id="IPR001289">
    <property type="entry name" value="NFYA"/>
</dbReference>
<dbReference type="VEuPathDB" id="PiroplasmaDB:TA17930"/>
<dbReference type="GO" id="GO:0003700">
    <property type="term" value="F:DNA-binding transcription factor activity"/>
    <property type="evidence" value="ECO:0007669"/>
    <property type="project" value="UniProtKB-UniRule"/>
</dbReference>
<proteinExistence type="inferred from homology"/>
<dbReference type="PROSITE" id="PS51152">
    <property type="entry name" value="NFYA_HAP2_2"/>
    <property type="match status" value="1"/>
</dbReference>
<dbReference type="AlphaFoldDB" id="A0A3B0N9M7"/>
<evidence type="ECO:0000256" key="4">
    <source>
        <dbReference type="ARBA" id="ARBA00023163"/>
    </source>
</evidence>
<dbReference type="Pfam" id="PF02045">
    <property type="entry name" value="CBFB_NFYA"/>
    <property type="match status" value="1"/>
</dbReference>
<organism evidence="7">
    <name type="scientific">Theileria annulata</name>
    <dbReference type="NCBI Taxonomy" id="5874"/>
    <lineage>
        <taxon>Eukaryota</taxon>
        <taxon>Sar</taxon>
        <taxon>Alveolata</taxon>
        <taxon>Apicomplexa</taxon>
        <taxon>Aconoidasida</taxon>
        <taxon>Piroplasmida</taxon>
        <taxon>Theileriidae</taxon>
        <taxon>Theileria</taxon>
    </lineage>
</organism>
<sequence>MEGINNVNPLKDKDHTKKLVLYVNPRQYDRIIKRRLERDRLMDRRGKPKNTYVPIAIRELSMNLFKKDSFPTNFDKNNFLNNNSKNQKNNQKNVYPINPKINNGLIKSPQVHGTMYNNNNFYKGYLDNFNKGLKLDPSLCNKSLGIKNDSLSTNKLIKFNSQNSIPNTLYSLQHNNSFKCYNVKDPKLGNISKFEPISSNMEHYNTYETLLFNSPLTPVSTTIPNTFNQQANHNGMYNPNNIGKKVNNNPQSVPIHPQNKTFQKSNDKLSSVRDIATPASINSREEIKNNYLHLNGSPYSESSIDSEVVTKTEQIYNINQYGIVIDTNPDVTSGLSNPCSMDGNIDNIDSSIIDSSQDFSYMTNEDFLETYCDGTYGKAQFGLMFFGEQSNKTSSTVEDKDLIFGSISSTSRSSAHSIDVLGTE</sequence>
<keyword evidence="5 6" id="KW-0539">Nucleus</keyword>
<dbReference type="GO" id="GO:0005634">
    <property type="term" value="C:nucleus"/>
    <property type="evidence" value="ECO:0007669"/>
    <property type="project" value="UniProtKB-SubCell"/>
</dbReference>
<evidence type="ECO:0000256" key="5">
    <source>
        <dbReference type="ARBA" id="ARBA00023242"/>
    </source>
</evidence>
<comment type="subcellular location">
    <subcellularLocation>
        <location evidence="1 6">Nucleus</location>
    </subcellularLocation>
</comment>
<reference evidence="7" key="1">
    <citation type="submission" date="2018-07" db="EMBL/GenBank/DDBJ databases">
        <authorList>
            <person name="Quirk P.G."/>
            <person name="Krulwich T.A."/>
        </authorList>
    </citation>
    <scope>NUCLEOTIDE SEQUENCE</scope>
    <source>
        <strain evidence="7">Anand</strain>
    </source>
</reference>
<evidence type="ECO:0000313" key="7">
    <source>
        <dbReference type="EMBL" id="SVP93051.1"/>
    </source>
</evidence>
<dbReference type="EMBL" id="UIVT01000003">
    <property type="protein sequence ID" value="SVP93855.1"/>
    <property type="molecule type" value="Genomic_DNA"/>
</dbReference>
<keyword evidence="4 6" id="KW-0804">Transcription</keyword>
<keyword evidence="3 6" id="KW-0238">DNA-binding</keyword>